<evidence type="ECO:0000256" key="2">
    <source>
        <dbReference type="ARBA" id="ARBA00022692"/>
    </source>
</evidence>
<keyword evidence="2 5" id="KW-0812">Transmembrane</keyword>
<gene>
    <name evidence="6" type="ORF">C6N75_05240</name>
</gene>
<reference evidence="6 7" key="1">
    <citation type="submission" date="2018-03" db="EMBL/GenBank/DDBJ databases">
        <title>Novel Streptomyces sp. from soil.</title>
        <authorList>
            <person name="Tan G.Y.A."/>
            <person name="Lee Z.Y."/>
        </authorList>
    </citation>
    <scope>NUCLEOTIDE SEQUENCE [LARGE SCALE GENOMIC DNA]</scope>
    <source>
        <strain evidence="6 7">ST5x</strain>
    </source>
</reference>
<feature type="transmembrane region" description="Helical" evidence="5">
    <location>
        <begin position="96"/>
        <end position="116"/>
    </location>
</feature>
<keyword evidence="3 5" id="KW-1133">Transmembrane helix</keyword>
<name>A0A2S9Q0Z7_9ACTN</name>
<comment type="subcellular location">
    <subcellularLocation>
        <location evidence="1">Membrane</location>
        <topology evidence="1">Multi-pass membrane protein</topology>
    </subcellularLocation>
</comment>
<dbReference type="AlphaFoldDB" id="A0A2S9Q0Z7"/>
<evidence type="ECO:0000256" key="4">
    <source>
        <dbReference type="ARBA" id="ARBA00023136"/>
    </source>
</evidence>
<dbReference type="EMBL" id="PVLV01000071">
    <property type="protein sequence ID" value="PRH80283.1"/>
    <property type="molecule type" value="Genomic_DNA"/>
</dbReference>
<evidence type="ECO:0008006" key="8">
    <source>
        <dbReference type="Google" id="ProtNLM"/>
    </source>
</evidence>
<protein>
    <recommendedName>
        <fullName evidence="8">DoxX family protein</fullName>
    </recommendedName>
</protein>
<dbReference type="Proteomes" id="UP000239322">
    <property type="component" value="Unassembled WGS sequence"/>
</dbReference>
<dbReference type="InterPro" id="IPR032808">
    <property type="entry name" value="DoxX"/>
</dbReference>
<evidence type="ECO:0000256" key="1">
    <source>
        <dbReference type="ARBA" id="ARBA00004141"/>
    </source>
</evidence>
<dbReference type="Pfam" id="PF13564">
    <property type="entry name" value="DoxX_2"/>
    <property type="match status" value="1"/>
</dbReference>
<dbReference type="GO" id="GO:0016020">
    <property type="term" value="C:membrane"/>
    <property type="evidence" value="ECO:0007669"/>
    <property type="project" value="UniProtKB-SubCell"/>
</dbReference>
<evidence type="ECO:0000313" key="7">
    <source>
        <dbReference type="Proteomes" id="UP000239322"/>
    </source>
</evidence>
<evidence type="ECO:0000256" key="3">
    <source>
        <dbReference type="ARBA" id="ARBA00022989"/>
    </source>
</evidence>
<keyword evidence="4 5" id="KW-0472">Membrane</keyword>
<dbReference type="OrthoDB" id="4337053at2"/>
<sequence>MSTAYVTVTVVTMLANAVVAVADLRGAGFVLANSAAVGVPRDWLPWLGALKGAGAVGLLLGLLGAPLLGEAAAIGLVLFFTGTVAVHVRAGVLRNIAVPAGFLCLAAAVLALAAVAR</sequence>
<organism evidence="6 7">
    <name type="scientific">Streptomyces solincola</name>
    <dbReference type="NCBI Taxonomy" id="2100817"/>
    <lineage>
        <taxon>Bacteria</taxon>
        <taxon>Bacillati</taxon>
        <taxon>Actinomycetota</taxon>
        <taxon>Actinomycetes</taxon>
        <taxon>Kitasatosporales</taxon>
        <taxon>Streptomycetaceae</taxon>
        <taxon>Streptomyces</taxon>
    </lineage>
</organism>
<accession>A0A2S9Q0Z7</accession>
<proteinExistence type="predicted"/>
<keyword evidence="7" id="KW-1185">Reference proteome</keyword>
<evidence type="ECO:0000313" key="6">
    <source>
        <dbReference type="EMBL" id="PRH80283.1"/>
    </source>
</evidence>
<evidence type="ECO:0000256" key="5">
    <source>
        <dbReference type="SAM" id="Phobius"/>
    </source>
</evidence>
<comment type="caution">
    <text evidence="6">The sequence shown here is derived from an EMBL/GenBank/DDBJ whole genome shotgun (WGS) entry which is preliminary data.</text>
</comment>
<dbReference type="RefSeq" id="WP_105867655.1">
    <property type="nucleotide sequence ID" value="NZ_PVLV01000071.1"/>
</dbReference>